<dbReference type="Proteomes" id="UP000499080">
    <property type="component" value="Unassembled WGS sequence"/>
</dbReference>
<keyword evidence="2" id="KW-1185">Reference proteome</keyword>
<organism evidence="1 2">
    <name type="scientific">Araneus ventricosus</name>
    <name type="common">Orbweaver spider</name>
    <name type="synonym">Epeira ventricosa</name>
    <dbReference type="NCBI Taxonomy" id="182803"/>
    <lineage>
        <taxon>Eukaryota</taxon>
        <taxon>Metazoa</taxon>
        <taxon>Ecdysozoa</taxon>
        <taxon>Arthropoda</taxon>
        <taxon>Chelicerata</taxon>
        <taxon>Arachnida</taxon>
        <taxon>Araneae</taxon>
        <taxon>Araneomorphae</taxon>
        <taxon>Entelegynae</taxon>
        <taxon>Araneoidea</taxon>
        <taxon>Araneidae</taxon>
        <taxon>Araneus</taxon>
    </lineage>
</organism>
<reference evidence="1 2" key="1">
    <citation type="journal article" date="2019" name="Sci. Rep.">
        <title>Orb-weaving spider Araneus ventricosus genome elucidates the spidroin gene catalogue.</title>
        <authorList>
            <person name="Kono N."/>
            <person name="Nakamura H."/>
            <person name="Ohtoshi R."/>
            <person name="Moran D.A.P."/>
            <person name="Shinohara A."/>
            <person name="Yoshida Y."/>
            <person name="Fujiwara M."/>
            <person name="Mori M."/>
            <person name="Tomita M."/>
            <person name="Arakawa K."/>
        </authorList>
    </citation>
    <scope>NUCLEOTIDE SEQUENCE [LARGE SCALE GENOMIC DNA]</scope>
</reference>
<protein>
    <submittedName>
        <fullName evidence="1">Uncharacterized protein</fullName>
    </submittedName>
</protein>
<name>A0A4Y2R055_ARAVE</name>
<gene>
    <name evidence="1" type="ORF">AVEN_273312_1</name>
</gene>
<feature type="non-terminal residue" evidence="1">
    <location>
        <position position="1"/>
    </location>
</feature>
<sequence>RHCWGRPHSPYLMPTCLDGQAYLIVSQVLPEILEEEQILQSQCRSL</sequence>
<comment type="caution">
    <text evidence="1">The sequence shown here is derived from an EMBL/GenBank/DDBJ whole genome shotgun (WGS) entry which is preliminary data.</text>
</comment>
<evidence type="ECO:0000313" key="1">
    <source>
        <dbReference type="EMBL" id="GBN68779.1"/>
    </source>
</evidence>
<evidence type="ECO:0000313" key="2">
    <source>
        <dbReference type="Proteomes" id="UP000499080"/>
    </source>
</evidence>
<dbReference type="EMBL" id="BGPR01141595">
    <property type="protein sequence ID" value="GBN68779.1"/>
    <property type="molecule type" value="Genomic_DNA"/>
</dbReference>
<accession>A0A4Y2R055</accession>
<proteinExistence type="predicted"/>
<dbReference type="AlphaFoldDB" id="A0A4Y2R055"/>